<dbReference type="SMART" id="SM00909">
    <property type="entry name" value="Germane"/>
    <property type="match status" value="1"/>
</dbReference>
<evidence type="ECO:0000313" key="4">
    <source>
        <dbReference type="Proteomes" id="UP000324678"/>
    </source>
</evidence>
<name>A0A5C1YD04_9MICO</name>
<organism evidence="3 4">
    <name type="scientific">Agromyces intestinalis</name>
    <dbReference type="NCBI Taxonomy" id="2592652"/>
    <lineage>
        <taxon>Bacteria</taxon>
        <taxon>Bacillati</taxon>
        <taxon>Actinomycetota</taxon>
        <taxon>Actinomycetes</taxon>
        <taxon>Micrococcales</taxon>
        <taxon>Microbacteriaceae</taxon>
        <taxon>Agromyces</taxon>
    </lineage>
</organism>
<dbReference type="InterPro" id="IPR059026">
    <property type="entry name" value="LpqB_N"/>
</dbReference>
<feature type="compositionally biased region" description="Basic residues" evidence="1">
    <location>
        <begin position="17"/>
        <end position="30"/>
    </location>
</feature>
<evidence type="ECO:0000313" key="3">
    <source>
        <dbReference type="EMBL" id="QEO13498.1"/>
    </source>
</evidence>
<evidence type="ECO:0000259" key="2">
    <source>
        <dbReference type="SMART" id="SM00909"/>
    </source>
</evidence>
<reference evidence="3 4" key="1">
    <citation type="submission" date="2019-09" db="EMBL/GenBank/DDBJ databases">
        <title>Genome sequencing of strain KACC 19306.</title>
        <authorList>
            <person name="Heo J."/>
            <person name="Kim S.-J."/>
            <person name="Kim J.-S."/>
            <person name="Hong S.-B."/>
            <person name="Kwon S.-W."/>
        </authorList>
    </citation>
    <scope>NUCLEOTIDE SEQUENCE [LARGE SCALE GENOMIC DNA]</scope>
    <source>
        <strain evidence="3 4">KACC 19306</strain>
    </source>
</reference>
<dbReference type="Pfam" id="PF25976">
    <property type="entry name" value="LpqB_N"/>
    <property type="match status" value="1"/>
</dbReference>
<dbReference type="OrthoDB" id="3226781at2"/>
<keyword evidence="4" id="KW-1185">Reference proteome</keyword>
<dbReference type="Proteomes" id="UP000324678">
    <property type="component" value="Chromosome"/>
</dbReference>
<feature type="region of interest" description="Disordered" evidence="1">
    <location>
        <begin position="1"/>
        <end position="48"/>
    </location>
</feature>
<proteinExistence type="predicted"/>
<dbReference type="EMBL" id="CP043505">
    <property type="protein sequence ID" value="QEO13498.1"/>
    <property type="molecule type" value="Genomic_DNA"/>
</dbReference>
<protein>
    <recommendedName>
        <fullName evidence="2">GerMN domain-containing protein</fullName>
    </recommendedName>
</protein>
<sequence>MRPGRTRPRPTSCARVTRVHSAWKPRRRRGGPPTTAPPTTAPRNRVTRRSVMRSRFAAASVALALVAALAGCATIPSSGGVHAGRSQTAADALDLDLVASMPRAGADQLQILQGFIDAATDPRNNYYVARQFLAPGFADAWDAYAGATVDDATDRDYQPTGDEQMVVQATPAAALLPNGQWEPAASSAAIPLSYTFTQVEGEWRISEAPPGLLIDAFDFARVYSTHTLYFFDPGFRYAVPDVRWFAGREAVQTSIVRALLEGPADWLEPGVVSAFPEGSRLEADTVPIVAGVADVDVDAVAEDTRTVQRMEVQLELSLESVRSVQRGVRLSLNGAVQDVPESTSTPTVNPRVDSQPVAFDGERFGHLDDGVVVPIEGLSDQVAALAPTAASLGSGEDTAVVLADGVWRVDADSETAQLDPRDGLIAPALDSLGVVWSAPADAPDQVVVYGPAGDDTAEGRQVPAPWTGGRLVALQVSRDGTRVIALLADGARTRFVAAAVERDDNGIPTAVGPAVLQLAEVPGTPLDAAWLDDRTVAALSATDAGTRLTTQVLGAPSSGDAGPVDGRTLVGGNAEREVRVLTATGDLWGRSGVGWQVQATGLLFLATQQPR</sequence>
<dbReference type="InterPro" id="IPR019606">
    <property type="entry name" value="GerMN"/>
</dbReference>
<evidence type="ECO:0000256" key="1">
    <source>
        <dbReference type="SAM" id="MobiDB-lite"/>
    </source>
</evidence>
<dbReference type="AlphaFoldDB" id="A0A5C1YD04"/>
<gene>
    <name evidence="3" type="ORF">FLP10_03025</name>
</gene>
<feature type="domain" description="GerMN" evidence="2">
    <location>
        <begin position="252"/>
        <end position="341"/>
    </location>
</feature>
<dbReference type="Pfam" id="PF10646">
    <property type="entry name" value="Germane"/>
    <property type="match status" value="1"/>
</dbReference>
<dbReference type="KEGG" id="ail:FLP10_03025"/>
<accession>A0A5C1YD04</accession>